<dbReference type="EMBL" id="JARBHB010000002">
    <property type="protein sequence ID" value="KAJ8893588.1"/>
    <property type="molecule type" value="Genomic_DNA"/>
</dbReference>
<accession>A0ABQ9ICG1</accession>
<sequence>MGTIGCHVIRKSDDAMSREVMEGTQSKMHFLGRPRLRWWDKLEKDLKQLHVDEGWSKALDRSRWRQLFKATCGLQGL</sequence>
<evidence type="ECO:0000313" key="1">
    <source>
        <dbReference type="EMBL" id="KAJ8893588.1"/>
    </source>
</evidence>
<protein>
    <submittedName>
        <fullName evidence="1">Uncharacterized protein</fullName>
    </submittedName>
</protein>
<dbReference type="Proteomes" id="UP001159363">
    <property type="component" value="Chromosome 2"/>
</dbReference>
<name>A0ABQ9ICG1_9NEOP</name>
<evidence type="ECO:0000313" key="2">
    <source>
        <dbReference type="Proteomes" id="UP001159363"/>
    </source>
</evidence>
<gene>
    <name evidence="1" type="ORF">PR048_006188</name>
</gene>
<reference evidence="1 2" key="1">
    <citation type="submission" date="2023-02" db="EMBL/GenBank/DDBJ databases">
        <title>LHISI_Scaffold_Assembly.</title>
        <authorList>
            <person name="Stuart O.P."/>
            <person name="Cleave R."/>
            <person name="Magrath M.J.L."/>
            <person name="Mikheyev A.S."/>
        </authorList>
    </citation>
    <scope>NUCLEOTIDE SEQUENCE [LARGE SCALE GENOMIC DNA]</scope>
    <source>
        <strain evidence="1">Daus_M_001</strain>
        <tissue evidence="1">Leg muscle</tissue>
    </source>
</reference>
<organism evidence="1 2">
    <name type="scientific">Dryococelus australis</name>
    <dbReference type="NCBI Taxonomy" id="614101"/>
    <lineage>
        <taxon>Eukaryota</taxon>
        <taxon>Metazoa</taxon>
        <taxon>Ecdysozoa</taxon>
        <taxon>Arthropoda</taxon>
        <taxon>Hexapoda</taxon>
        <taxon>Insecta</taxon>
        <taxon>Pterygota</taxon>
        <taxon>Neoptera</taxon>
        <taxon>Polyneoptera</taxon>
        <taxon>Phasmatodea</taxon>
        <taxon>Verophasmatodea</taxon>
        <taxon>Anareolatae</taxon>
        <taxon>Phasmatidae</taxon>
        <taxon>Eurycanthinae</taxon>
        <taxon>Dryococelus</taxon>
    </lineage>
</organism>
<keyword evidence="2" id="KW-1185">Reference proteome</keyword>
<comment type="caution">
    <text evidence="1">The sequence shown here is derived from an EMBL/GenBank/DDBJ whole genome shotgun (WGS) entry which is preliminary data.</text>
</comment>
<proteinExistence type="predicted"/>